<dbReference type="CDD" id="cd23992">
    <property type="entry name" value="PBP_GOBP"/>
    <property type="match status" value="1"/>
</dbReference>
<dbReference type="SMART" id="SM00708">
    <property type="entry name" value="PhBP"/>
    <property type="match status" value="1"/>
</dbReference>
<sequence length="148" mass="16477">MKYLAILVLTATLIVVSKAQDIKALQNRINTSGEKCRKEVGAQQDILALLNSKAIPTNEKQRCFLECVYKDLALVKDNKFNEEGATALAKQRFGTNKDQLTKADAVIKKCKNEVVIPKNSTERCTLGRLLRNCVVNHAGDLQVFTKNN</sequence>
<dbReference type="InterPro" id="IPR036728">
    <property type="entry name" value="PBP_GOBP_sf"/>
</dbReference>
<dbReference type="Pfam" id="PF01395">
    <property type="entry name" value="PBP_GOBP"/>
    <property type="match status" value="1"/>
</dbReference>
<name>A0A0U3TUZ9_9HEMI</name>
<keyword evidence="1 2" id="KW-0732">Signal</keyword>
<dbReference type="PANTHER" id="PTHR11857">
    <property type="entry name" value="ODORANT BINDING PROTEIN-RELATED"/>
    <property type="match status" value="1"/>
</dbReference>
<dbReference type="GO" id="GO:0005549">
    <property type="term" value="F:odorant binding"/>
    <property type="evidence" value="ECO:0007669"/>
    <property type="project" value="InterPro"/>
</dbReference>
<feature type="signal peptide" evidence="2">
    <location>
        <begin position="1"/>
        <end position="19"/>
    </location>
</feature>
<accession>A0A0U3TUZ9</accession>
<dbReference type="AlphaFoldDB" id="A0A0U3TUZ9"/>
<organism evidence="3">
    <name type="scientific">Drosicha corpulenta</name>
    <dbReference type="NCBI Taxonomy" id="535978"/>
    <lineage>
        <taxon>Eukaryota</taxon>
        <taxon>Metazoa</taxon>
        <taxon>Ecdysozoa</taxon>
        <taxon>Arthropoda</taxon>
        <taxon>Hexapoda</taxon>
        <taxon>Insecta</taxon>
        <taxon>Pterygota</taxon>
        <taxon>Neoptera</taxon>
        <taxon>Paraneoptera</taxon>
        <taxon>Hemiptera</taxon>
        <taxon>Sternorrhyncha</taxon>
        <taxon>Coccoidea</taxon>
        <taxon>Monophlebidae</taxon>
        <taxon>Drosicha</taxon>
    </lineage>
</organism>
<reference evidence="3" key="1">
    <citation type="submission" date="2015-11" db="EMBL/GenBank/DDBJ databases">
        <title>Identification of candidate chemosensory genes in the antennal transcriptome of Drosicha corpulenta (Kuwana).</title>
        <authorList>
            <person name="Zhang Y."/>
            <person name="Gao Q."/>
            <person name="Xie Y."/>
        </authorList>
    </citation>
    <scope>NUCLEOTIDE SEQUENCE</scope>
</reference>
<dbReference type="GO" id="GO:0005615">
    <property type="term" value="C:extracellular space"/>
    <property type="evidence" value="ECO:0007669"/>
    <property type="project" value="TreeGrafter"/>
</dbReference>
<proteinExistence type="evidence at transcript level"/>
<dbReference type="Gene3D" id="1.10.238.20">
    <property type="entry name" value="Pheromone/general odorant binding protein domain"/>
    <property type="match status" value="1"/>
</dbReference>
<dbReference type="InterPro" id="IPR006170">
    <property type="entry name" value="PBP/GOBP"/>
</dbReference>
<dbReference type="GO" id="GO:0007608">
    <property type="term" value="P:sensory perception of smell"/>
    <property type="evidence" value="ECO:0007669"/>
    <property type="project" value="TreeGrafter"/>
</dbReference>
<dbReference type="EMBL" id="KU133776">
    <property type="protein sequence ID" value="ALV87601.1"/>
    <property type="molecule type" value="mRNA"/>
</dbReference>
<evidence type="ECO:0000256" key="2">
    <source>
        <dbReference type="SAM" id="SignalP"/>
    </source>
</evidence>
<feature type="chain" id="PRO_5006845724" evidence="2">
    <location>
        <begin position="20"/>
        <end position="148"/>
    </location>
</feature>
<evidence type="ECO:0000256" key="1">
    <source>
        <dbReference type="ARBA" id="ARBA00022729"/>
    </source>
</evidence>
<evidence type="ECO:0000313" key="3">
    <source>
        <dbReference type="EMBL" id="ALV87601.1"/>
    </source>
</evidence>
<dbReference type="SUPFAM" id="SSF47565">
    <property type="entry name" value="Insect pheromone/odorant-binding proteins"/>
    <property type="match status" value="1"/>
</dbReference>
<protein>
    <submittedName>
        <fullName evidence="3">Odorant binding protein 5</fullName>
    </submittedName>
</protein>